<protein>
    <submittedName>
        <fullName evidence="2">Uncharacterized protein</fullName>
    </submittedName>
</protein>
<dbReference type="AlphaFoldDB" id="A0A161XYI8"/>
<evidence type="ECO:0000313" key="2">
    <source>
        <dbReference type="EMBL" id="KZN01807.1"/>
    </source>
</evidence>
<dbReference type="Gramene" id="KZN01807">
    <property type="protein sequence ID" value="KZN01807"/>
    <property type="gene ID" value="DCAR_010561"/>
</dbReference>
<proteinExistence type="predicted"/>
<reference evidence="3" key="2">
    <citation type="submission" date="2022-03" db="EMBL/GenBank/DDBJ databases">
        <title>Draft title - Genomic analysis of global carrot germplasm unveils the trajectory of domestication and the origin of high carotenoid orange carrot.</title>
        <authorList>
            <person name="Iorizzo M."/>
            <person name="Ellison S."/>
            <person name="Senalik D."/>
            <person name="Macko-Podgorni A."/>
            <person name="Grzebelus D."/>
            <person name="Bostan H."/>
            <person name="Rolling W."/>
            <person name="Curaba J."/>
            <person name="Simon P."/>
        </authorList>
    </citation>
    <scope>NUCLEOTIDE SEQUENCE</scope>
    <source>
        <tissue evidence="3">Leaf</tissue>
    </source>
</reference>
<reference evidence="2" key="1">
    <citation type="journal article" date="2016" name="Nat. Genet.">
        <title>A high-quality carrot genome assembly provides new insights into carotenoid accumulation and asterid genome evolution.</title>
        <authorList>
            <person name="Iorizzo M."/>
            <person name="Ellison S."/>
            <person name="Senalik D."/>
            <person name="Zeng P."/>
            <person name="Satapoomin P."/>
            <person name="Huang J."/>
            <person name="Bowman M."/>
            <person name="Iovene M."/>
            <person name="Sanseverino W."/>
            <person name="Cavagnaro P."/>
            <person name="Yildiz M."/>
            <person name="Macko-Podgorni A."/>
            <person name="Moranska E."/>
            <person name="Grzebelus E."/>
            <person name="Grzebelus D."/>
            <person name="Ashrafi H."/>
            <person name="Zheng Z."/>
            <person name="Cheng S."/>
            <person name="Spooner D."/>
            <person name="Van Deynze A."/>
            <person name="Simon P."/>
        </authorList>
    </citation>
    <scope>NUCLEOTIDE SEQUENCE [LARGE SCALE GENOMIC DNA]</scope>
    <source>
        <tissue evidence="2">Leaf</tissue>
    </source>
</reference>
<feature type="region of interest" description="Disordered" evidence="1">
    <location>
        <begin position="1"/>
        <end position="26"/>
    </location>
</feature>
<dbReference type="EMBL" id="LNRQ01000003">
    <property type="protein sequence ID" value="KZN01807.1"/>
    <property type="molecule type" value="Genomic_DNA"/>
</dbReference>
<sequence>MADESELNKKMGGLNLEESKRSTETDDDLLVQDKADHDLHFQEAKDIGEEYLLRDKSFGVTACDTDSSFVGNIIVHRQDVSGFNRKVVEEDASCLTSPYRVNFSNITDASWLLKN</sequence>
<dbReference type="EMBL" id="CP093345">
    <property type="protein sequence ID" value="WOG92727.1"/>
    <property type="molecule type" value="Genomic_DNA"/>
</dbReference>
<name>A0A161XYI8_DAUCS</name>
<keyword evidence="4" id="KW-1185">Reference proteome</keyword>
<evidence type="ECO:0000256" key="1">
    <source>
        <dbReference type="SAM" id="MobiDB-lite"/>
    </source>
</evidence>
<evidence type="ECO:0000313" key="4">
    <source>
        <dbReference type="Proteomes" id="UP000077755"/>
    </source>
</evidence>
<dbReference type="Proteomes" id="UP000077755">
    <property type="component" value="Chromosome 3"/>
</dbReference>
<accession>A0A161XYI8</accession>
<organism evidence="2">
    <name type="scientific">Daucus carota subsp. sativus</name>
    <name type="common">Carrot</name>
    <dbReference type="NCBI Taxonomy" id="79200"/>
    <lineage>
        <taxon>Eukaryota</taxon>
        <taxon>Viridiplantae</taxon>
        <taxon>Streptophyta</taxon>
        <taxon>Embryophyta</taxon>
        <taxon>Tracheophyta</taxon>
        <taxon>Spermatophyta</taxon>
        <taxon>Magnoliopsida</taxon>
        <taxon>eudicotyledons</taxon>
        <taxon>Gunneridae</taxon>
        <taxon>Pentapetalae</taxon>
        <taxon>asterids</taxon>
        <taxon>campanulids</taxon>
        <taxon>Apiales</taxon>
        <taxon>Apiaceae</taxon>
        <taxon>Apioideae</taxon>
        <taxon>Scandiceae</taxon>
        <taxon>Daucinae</taxon>
        <taxon>Daucus</taxon>
        <taxon>Daucus sect. Daucus</taxon>
    </lineage>
</organism>
<evidence type="ECO:0000313" key="3">
    <source>
        <dbReference type="EMBL" id="WOG92727.1"/>
    </source>
</evidence>
<gene>
    <name evidence="2" type="ORF">DCAR_010561</name>
    <name evidence="3" type="ORF">DCAR_0312002</name>
</gene>